<accession>A0AAE0TDC3</accession>
<keyword evidence="12" id="KW-1185">Reference proteome</keyword>
<keyword evidence="6" id="KW-0969">Cilium</keyword>
<keyword evidence="3" id="KW-0963">Cytoplasm</keyword>
<keyword evidence="8" id="KW-0966">Cell projection</keyword>
<evidence type="ECO:0000256" key="10">
    <source>
        <dbReference type="SAM" id="Coils"/>
    </source>
</evidence>
<dbReference type="PANTHER" id="PTHR14517">
    <property type="entry name" value="RIB43A-RELATED"/>
    <property type="match status" value="1"/>
</dbReference>
<evidence type="ECO:0000256" key="5">
    <source>
        <dbReference type="ARBA" id="ARBA00023054"/>
    </source>
</evidence>
<evidence type="ECO:0000256" key="9">
    <source>
        <dbReference type="ARBA" id="ARBA00046435"/>
    </source>
</evidence>
<dbReference type="Pfam" id="PF05914">
    <property type="entry name" value="RIB43A"/>
    <property type="match status" value="1"/>
</dbReference>
<organism evidence="11 12">
    <name type="scientific">Potamilus streckersoni</name>
    <dbReference type="NCBI Taxonomy" id="2493646"/>
    <lineage>
        <taxon>Eukaryota</taxon>
        <taxon>Metazoa</taxon>
        <taxon>Spiralia</taxon>
        <taxon>Lophotrochozoa</taxon>
        <taxon>Mollusca</taxon>
        <taxon>Bivalvia</taxon>
        <taxon>Autobranchia</taxon>
        <taxon>Heteroconchia</taxon>
        <taxon>Palaeoheterodonta</taxon>
        <taxon>Unionida</taxon>
        <taxon>Unionoidea</taxon>
        <taxon>Unionidae</taxon>
        <taxon>Ambleminae</taxon>
        <taxon>Lampsilini</taxon>
        <taxon>Potamilus</taxon>
    </lineage>
</organism>
<comment type="similarity">
    <text evidence="2">Belongs to the RIB43A family.</text>
</comment>
<protein>
    <recommendedName>
        <fullName evidence="13">RIB43A-like with coiled-coils protein 2</fullName>
    </recommendedName>
</protein>
<evidence type="ECO:0000256" key="8">
    <source>
        <dbReference type="ARBA" id="ARBA00023273"/>
    </source>
</evidence>
<reference evidence="11" key="3">
    <citation type="submission" date="2023-05" db="EMBL/GenBank/DDBJ databases">
        <authorList>
            <person name="Smith C.H."/>
        </authorList>
    </citation>
    <scope>NUCLEOTIDE SEQUENCE</scope>
    <source>
        <strain evidence="11">CHS0354</strain>
        <tissue evidence="11">Mantle</tissue>
    </source>
</reference>
<evidence type="ECO:0000256" key="6">
    <source>
        <dbReference type="ARBA" id="ARBA00023069"/>
    </source>
</evidence>
<proteinExistence type="inferred from homology"/>
<keyword evidence="7" id="KW-0206">Cytoskeleton</keyword>
<comment type="subcellular location">
    <subcellularLocation>
        <location evidence="1">Cytoplasm</location>
        <location evidence="1">Cytoskeleton</location>
        <location evidence="1">Flagellum axoneme</location>
    </subcellularLocation>
</comment>
<evidence type="ECO:0000256" key="7">
    <source>
        <dbReference type="ARBA" id="ARBA00023212"/>
    </source>
</evidence>
<feature type="coiled-coil region" evidence="10">
    <location>
        <begin position="185"/>
        <end position="238"/>
    </location>
</feature>
<dbReference type="PANTHER" id="PTHR14517:SF6">
    <property type="entry name" value="RE41410P"/>
    <property type="match status" value="1"/>
</dbReference>
<evidence type="ECO:0000256" key="1">
    <source>
        <dbReference type="ARBA" id="ARBA00004611"/>
    </source>
</evidence>
<reference evidence="11" key="2">
    <citation type="journal article" date="2021" name="Genome Biol. Evol.">
        <title>Developing a high-quality reference genome for a parasitic bivalve with doubly uniparental inheritance (Bivalvia: Unionida).</title>
        <authorList>
            <person name="Smith C.H."/>
        </authorList>
    </citation>
    <scope>NUCLEOTIDE SEQUENCE</scope>
    <source>
        <strain evidence="11">CHS0354</strain>
        <tissue evidence="11">Mantle</tissue>
    </source>
</reference>
<dbReference type="Proteomes" id="UP001195483">
    <property type="component" value="Unassembled WGS sequence"/>
</dbReference>
<dbReference type="InterPro" id="IPR008805">
    <property type="entry name" value="RIB43A"/>
</dbReference>
<evidence type="ECO:0000256" key="3">
    <source>
        <dbReference type="ARBA" id="ARBA00022490"/>
    </source>
</evidence>
<evidence type="ECO:0000256" key="4">
    <source>
        <dbReference type="ARBA" id="ARBA00022846"/>
    </source>
</evidence>
<name>A0AAE0TDC3_9BIVA</name>
<evidence type="ECO:0000313" key="12">
    <source>
        <dbReference type="Proteomes" id="UP001195483"/>
    </source>
</evidence>
<keyword evidence="4" id="KW-0282">Flagellum</keyword>
<gene>
    <name evidence="11" type="ORF">CHS0354_030757</name>
</gene>
<keyword evidence="5 10" id="KW-0175">Coiled coil</keyword>
<dbReference type="EMBL" id="JAEAOA010001832">
    <property type="protein sequence ID" value="KAK3608307.1"/>
    <property type="molecule type" value="Genomic_DNA"/>
</dbReference>
<evidence type="ECO:0008006" key="13">
    <source>
        <dbReference type="Google" id="ProtNLM"/>
    </source>
</evidence>
<evidence type="ECO:0000313" key="11">
    <source>
        <dbReference type="EMBL" id="KAK3608307.1"/>
    </source>
</evidence>
<reference evidence="11" key="1">
    <citation type="journal article" date="2021" name="Genome Biol. Evol.">
        <title>A High-Quality Reference Genome for a Parasitic Bivalve with Doubly Uniparental Inheritance (Bivalvia: Unionida).</title>
        <authorList>
            <person name="Smith C.H."/>
        </authorList>
    </citation>
    <scope>NUCLEOTIDE SEQUENCE</scope>
    <source>
        <strain evidence="11">CHS0354</strain>
    </source>
</reference>
<evidence type="ECO:0000256" key="2">
    <source>
        <dbReference type="ARBA" id="ARBA00006875"/>
    </source>
</evidence>
<comment type="caution">
    <text evidence="11">The sequence shown here is derived from an EMBL/GenBank/DDBJ whole genome shotgun (WGS) entry which is preliminary data.</text>
</comment>
<dbReference type="AlphaFoldDB" id="A0AAE0TDC3"/>
<feature type="coiled-coil region" evidence="10">
    <location>
        <begin position="282"/>
        <end position="352"/>
    </location>
</feature>
<sequence length="379" mass="45470">MYKLDLPIDYKEAAAIERRRNMEEQRKSRIFNAKVRTIGVDVQALEQQMKDRKQQEEYERRRTEAFASDAVRNDKISLLLQKRQEQDVRELNSALNEFRMLHQQPESRREFDLYDPDYLKKDKPARISDDDPRCTISGLQKFEGEDLNSKARRKYQQEQLREWSLEQSKEREQAMNNQYKADRLYELKMKELDQRAMELQQAEEECRRAINMATADYNNALANEREHKERLAKQQELDDNMTEIANHIFGDVLTENPAVAQSAFGPHRVIVDRWKGMSPQQLEQIKAEQERQRKEKERLRQEEELRNKEWDRQRVANARAGMLLEREMARKKAELNRQQIDENRRLAQEQRAHQEFLDKEVYTNPPTAAYFMQFNTSTR</sequence>
<comment type="subunit">
    <text evidence="9">Microtubule inner protein component of sperm flagellar doublet microtubules.</text>
</comment>